<comment type="similarity">
    <text evidence="1 12">Belongs to the peptidase S24 family.</text>
</comment>
<evidence type="ECO:0000256" key="9">
    <source>
        <dbReference type="ARBA" id="ARBA00023163"/>
    </source>
</evidence>
<dbReference type="InterPro" id="IPR050077">
    <property type="entry name" value="LexA_repressor"/>
</dbReference>
<dbReference type="GO" id="GO:0004252">
    <property type="term" value="F:serine-type endopeptidase activity"/>
    <property type="evidence" value="ECO:0007669"/>
    <property type="project" value="UniProtKB-EC"/>
</dbReference>
<dbReference type="InterPro" id="IPR027417">
    <property type="entry name" value="P-loop_NTPase"/>
</dbReference>
<evidence type="ECO:0000313" key="14">
    <source>
        <dbReference type="EMBL" id="MBK1811381.1"/>
    </source>
</evidence>
<dbReference type="Pfam" id="PF00717">
    <property type="entry name" value="Peptidase_S24"/>
    <property type="match status" value="1"/>
</dbReference>
<dbReference type="InterPro" id="IPR006200">
    <property type="entry name" value="LexA"/>
</dbReference>
<dbReference type="PRINTS" id="PR00726">
    <property type="entry name" value="LEXASERPTASE"/>
</dbReference>
<sequence>MNFEGNQNRYINSKHLGVQVVKGYLHTGKTSAALHRTINLKNNYCLYNSDKIAFITTNNNNKMLVQSFYEETVKKNKPSSITLFSLIEKDVEFFSLDELIDLYFELYVEGNGVNNFKDITESDKLLILREVLEANEHSINKIRTVKNSSIYFILDEIQWIKASMLSKEEYAEINRKGRVKAVRKNSSARELLYSLNLQYQSKMKELYFIDKYDKTKYAKSMVEKDNNKYIHILLDNCENLTRGELNFIKALYAKKDYSSFTYLINTIESSERYAWLKNGIKLNYMNEFDTFKNYRFACSSVEKIDNYSLERFTYINLKHKSVHTFMIDGASSSNEVIIDYSDKQEVIKEEELVEVPMYSDIAAGEPIPMNGEQESNFYIPYNWIRGKKDNFILHVKGDSMKNANINDGDFVVIRRQQSANHNDIVAAEIEGSATLKRLNLKDKIPYLMPENPKYQPISLENRDASILGIAIGVIKQI</sequence>
<dbReference type="NCBIfam" id="TIGR00498">
    <property type="entry name" value="lexA"/>
    <property type="match status" value="1"/>
</dbReference>
<keyword evidence="4" id="KW-0227">DNA damage</keyword>
<evidence type="ECO:0000256" key="8">
    <source>
        <dbReference type="ARBA" id="ARBA00023125"/>
    </source>
</evidence>
<gene>
    <name evidence="14" type="primary">lexA</name>
    <name evidence="14" type="ORF">JHL18_12160</name>
</gene>
<accession>A0ABS1EPQ8</accession>
<evidence type="ECO:0000256" key="12">
    <source>
        <dbReference type="RuleBase" id="RU003991"/>
    </source>
</evidence>
<reference evidence="15" key="1">
    <citation type="submission" date="2021-01" db="EMBL/GenBank/DDBJ databases">
        <title>Genome public.</title>
        <authorList>
            <person name="Liu C."/>
            <person name="Sun Q."/>
        </authorList>
    </citation>
    <scope>NUCLEOTIDE SEQUENCE [LARGE SCALE GENOMIC DNA]</scope>
    <source>
        <strain evidence="15">YIM B02505</strain>
    </source>
</reference>
<dbReference type="EC" id="3.4.21.88" evidence="14"/>
<dbReference type="PANTHER" id="PTHR33516">
    <property type="entry name" value="LEXA REPRESSOR"/>
    <property type="match status" value="1"/>
</dbReference>
<comment type="caution">
    <text evidence="14">The sequence shown here is derived from an EMBL/GenBank/DDBJ whole genome shotgun (WGS) entry which is preliminary data.</text>
</comment>
<evidence type="ECO:0000256" key="6">
    <source>
        <dbReference type="ARBA" id="ARBA00022813"/>
    </source>
</evidence>
<evidence type="ECO:0000256" key="1">
    <source>
        <dbReference type="ARBA" id="ARBA00007484"/>
    </source>
</evidence>
<keyword evidence="8" id="KW-0238">DNA-binding</keyword>
<dbReference type="SUPFAM" id="SSF51306">
    <property type="entry name" value="LexA/Signal peptidase"/>
    <property type="match status" value="1"/>
</dbReference>
<keyword evidence="7" id="KW-0805">Transcription regulation</keyword>
<keyword evidence="11" id="KW-0742">SOS response</keyword>
<dbReference type="RefSeq" id="WP_200269528.1">
    <property type="nucleotide sequence ID" value="NZ_JAENHN010000037.1"/>
</dbReference>
<evidence type="ECO:0000259" key="13">
    <source>
        <dbReference type="Pfam" id="PF00717"/>
    </source>
</evidence>
<keyword evidence="3" id="KW-0235">DNA replication</keyword>
<dbReference type="CDD" id="cd06529">
    <property type="entry name" value="S24_LexA-like"/>
    <property type="match status" value="1"/>
</dbReference>
<evidence type="ECO:0000256" key="3">
    <source>
        <dbReference type="ARBA" id="ARBA00022705"/>
    </source>
</evidence>
<keyword evidence="15" id="KW-1185">Reference proteome</keyword>
<keyword evidence="9" id="KW-0804">Transcription</keyword>
<dbReference type="Gene3D" id="2.10.109.10">
    <property type="entry name" value="Umud Fragment, subunit A"/>
    <property type="match status" value="1"/>
</dbReference>
<organism evidence="14 15">
    <name type="scientific">Clostridium yunnanense</name>
    <dbReference type="NCBI Taxonomy" id="2800325"/>
    <lineage>
        <taxon>Bacteria</taxon>
        <taxon>Bacillati</taxon>
        <taxon>Bacillota</taxon>
        <taxon>Clostridia</taxon>
        <taxon>Eubacteriales</taxon>
        <taxon>Clostridiaceae</taxon>
        <taxon>Clostridium</taxon>
    </lineage>
</organism>
<dbReference type="InterPro" id="IPR015927">
    <property type="entry name" value="Peptidase_S24_S26A/B/C"/>
</dbReference>
<dbReference type="InterPro" id="IPR036286">
    <property type="entry name" value="LexA/Signal_pep-like_sf"/>
</dbReference>
<dbReference type="InterPro" id="IPR039418">
    <property type="entry name" value="LexA-like"/>
</dbReference>
<evidence type="ECO:0000256" key="10">
    <source>
        <dbReference type="ARBA" id="ARBA00023204"/>
    </source>
</evidence>
<feature type="domain" description="Peptidase S24/S26A/S26B/S26C" evidence="13">
    <location>
        <begin position="356"/>
        <end position="470"/>
    </location>
</feature>
<evidence type="ECO:0000256" key="5">
    <source>
        <dbReference type="ARBA" id="ARBA00022801"/>
    </source>
</evidence>
<name>A0ABS1EPQ8_9CLOT</name>
<evidence type="ECO:0000313" key="15">
    <source>
        <dbReference type="Proteomes" id="UP000596739"/>
    </source>
</evidence>
<keyword evidence="2" id="KW-0678">Repressor</keyword>
<protein>
    <submittedName>
        <fullName evidence="14">Repressor LexA</fullName>
        <ecNumber evidence="14">3.4.21.88</ecNumber>
    </submittedName>
</protein>
<dbReference type="PANTHER" id="PTHR33516:SF2">
    <property type="entry name" value="LEXA REPRESSOR-RELATED"/>
    <property type="match status" value="1"/>
</dbReference>
<keyword evidence="6 12" id="KW-0068">Autocatalytic cleavage</keyword>
<dbReference type="EMBL" id="JAENHN010000037">
    <property type="protein sequence ID" value="MBK1811381.1"/>
    <property type="molecule type" value="Genomic_DNA"/>
</dbReference>
<dbReference type="Proteomes" id="UP000596739">
    <property type="component" value="Unassembled WGS sequence"/>
</dbReference>
<evidence type="ECO:0000256" key="4">
    <source>
        <dbReference type="ARBA" id="ARBA00022763"/>
    </source>
</evidence>
<keyword evidence="5 12" id="KW-0378">Hydrolase</keyword>
<evidence type="ECO:0000256" key="11">
    <source>
        <dbReference type="ARBA" id="ARBA00023236"/>
    </source>
</evidence>
<proteinExistence type="inferred from homology"/>
<evidence type="ECO:0000256" key="2">
    <source>
        <dbReference type="ARBA" id="ARBA00022491"/>
    </source>
</evidence>
<evidence type="ECO:0000256" key="7">
    <source>
        <dbReference type="ARBA" id="ARBA00023015"/>
    </source>
</evidence>
<dbReference type="InterPro" id="IPR006197">
    <property type="entry name" value="Peptidase_S24_LexA"/>
</dbReference>
<dbReference type="SUPFAM" id="SSF52540">
    <property type="entry name" value="P-loop containing nucleoside triphosphate hydrolases"/>
    <property type="match status" value="1"/>
</dbReference>
<keyword evidence="10" id="KW-0234">DNA repair</keyword>